<feature type="transmembrane region" description="Helical" evidence="7">
    <location>
        <begin position="155"/>
        <end position="188"/>
    </location>
</feature>
<evidence type="ECO:0000256" key="6">
    <source>
        <dbReference type="ARBA" id="ARBA00023136"/>
    </source>
</evidence>
<name>A0A4P7LET3_9BURK</name>
<evidence type="ECO:0000256" key="2">
    <source>
        <dbReference type="ARBA" id="ARBA00005262"/>
    </source>
</evidence>
<protein>
    <submittedName>
        <fullName evidence="8">Chromate transporter</fullName>
    </submittedName>
</protein>
<dbReference type="GO" id="GO:0015109">
    <property type="term" value="F:chromate transmembrane transporter activity"/>
    <property type="evidence" value="ECO:0007669"/>
    <property type="project" value="InterPro"/>
</dbReference>
<dbReference type="PANTHER" id="PTHR43663:SF1">
    <property type="entry name" value="CHROMATE TRANSPORTER"/>
    <property type="match status" value="1"/>
</dbReference>
<evidence type="ECO:0000256" key="4">
    <source>
        <dbReference type="ARBA" id="ARBA00022692"/>
    </source>
</evidence>
<dbReference type="GO" id="GO:0005886">
    <property type="term" value="C:plasma membrane"/>
    <property type="evidence" value="ECO:0007669"/>
    <property type="project" value="UniProtKB-SubCell"/>
</dbReference>
<evidence type="ECO:0000313" key="8">
    <source>
        <dbReference type="EMBL" id="QBY51643.1"/>
    </source>
</evidence>
<accession>A0A4P7LET3</accession>
<dbReference type="STRING" id="1349762.GCA_001592245_02495"/>
<evidence type="ECO:0000256" key="3">
    <source>
        <dbReference type="ARBA" id="ARBA00022475"/>
    </source>
</evidence>
<evidence type="ECO:0000256" key="7">
    <source>
        <dbReference type="SAM" id="Phobius"/>
    </source>
</evidence>
<feature type="transmembrane region" description="Helical" evidence="7">
    <location>
        <begin position="353"/>
        <end position="372"/>
    </location>
</feature>
<feature type="transmembrane region" description="Helical" evidence="7">
    <location>
        <begin position="20"/>
        <end position="43"/>
    </location>
</feature>
<dbReference type="PANTHER" id="PTHR43663">
    <property type="entry name" value="CHROMATE TRANSPORT PROTEIN-RELATED"/>
    <property type="match status" value="1"/>
</dbReference>
<keyword evidence="4 7" id="KW-0812">Transmembrane</keyword>
<dbReference type="OrthoDB" id="8969999at2"/>
<keyword evidence="5 7" id="KW-1133">Transmembrane helix</keyword>
<reference evidence="8 9" key="1">
    <citation type="submission" date="2019-03" db="EMBL/GenBank/DDBJ databases">
        <title>Efficiently degradation of phenoxyalkanoic acid herbicides by Cupriavidus oxalaticus strain X32.</title>
        <authorList>
            <person name="Sheng X."/>
        </authorList>
    </citation>
    <scope>NUCLEOTIDE SEQUENCE [LARGE SCALE GENOMIC DNA]</scope>
    <source>
        <strain evidence="8 9">X32</strain>
    </source>
</reference>
<evidence type="ECO:0000256" key="1">
    <source>
        <dbReference type="ARBA" id="ARBA00004651"/>
    </source>
</evidence>
<gene>
    <name evidence="8" type="ORF">E0W60_05090</name>
</gene>
<evidence type="ECO:0000313" key="9">
    <source>
        <dbReference type="Proteomes" id="UP000295294"/>
    </source>
</evidence>
<evidence type="ECO:0000256" key="5">
    <source>
        <dbReference type="ARBA" id="ARBA00022989"/>
    </source>
</evidence>
<feature type="transmembrane region" description="Helical" evidence="7">
    <location>
        <begin position="292"/>
        <end position="314"/>
    </location>
</feature>
<feature type="transmembrane region" description="Helical" evidence="7">
    <location>
        <begin position="264"/>
        <end position="286"/>
    </location>
</feature>
<feature type="transmembrane region" description="Helical" evidence="7">
    <location>
        <begin position="379"/>
        <end position="395"/>
    </location>
</feature>
<dbReference type="NCBIfam" id="TIGR00937">
    <property type="entry name" value="2A51"/>
    <property type="match status" value="1"/>
</dbReference>
<dbReference type="RefSeq" id="WP_135703979.1">
    <property type="nucleotide sequence ID" value="NZ_CP038634.1"/>
</dbReference>
<dbReference type="Proteomes" id="UP000295294">
    <property type="component" value="Chromosome 1"/>
</dbReference>
<feature type="transmembrane region" description="Helical" evidence="7">
    <location>
        <begin position="126"/>
        <end position="143"/>
    </location>
</feature>
<dbReference type="AlphaFoldDB" id="A0A4P7LET3"/>
<comment type="similarity">
    <text evidence="2">Belongs to the chromate ion transporter (CHR) (TC 2.A.51) family.</text>
</comment>
<keyword evidence="6 7" id="KW-0472">Membrane</keyword>
<dbReference type="Pfam" id="PF02417">
    <property type="entry name" value="Chromate_transp"/>
    <property type="match status" value="2"/>
</dbReference>
<dbReference type="InterPro" id="IPR014047">
    <property type="entry name" value="Chr_Tranpt_l_chain"/>
</dbReference>
<dbReference type="EMBL" id="CP038634">
    <property type="protein sequence ID" value="QBY51643.1"/>
    <property type="molecule type" value="Genomic_DNA"/>
</dbReference>
<feature type="transmembrane region" description="Helical" evidence="7">
    <location>
        <begin position="326"/>
        <end position="347"/>
    </location>
</feature>
<feature type="transmembrane region" description="Helical" evidence="7">
    <location>
        <begin position="90"/>
        <end position="114"/>
    </location>
</feature>
<proteinExistence type="inferred from homology"/>
<dbReference type="PIRSF" id="PIRSF004810">
    <property type="entry name" value="ChrA"/>
    <property type="match status" value="1"/>
</dbReference>
<dbReference type="KEGG" id="cox:E0W60_05090"/>
<feature type="transmembrane region" description="Helical" evidence="7">
    <location>
        <begin position="229"/>
        <end position="252"/>
    </location>
</feature>
<organism evidence="8 9">
    <name type="scientific">Cupriavidus oxalaticus</name>
    <dbReference type="NCBI Taxonomy" id="96344"/>
    <lineage>
        <taxon>Bacteria</taxon>
        <taxon>Pseudomonadati</taxon>
        <taxon>Pseudomonadota</taxon>
        <taxon>Betaproteobacteria</taxon>
        <taxon>Burkholderiales</taxon>
        <taxon>Burkholderiaceae</taxon>
        <taxon>Cupriavidus</taxon>
    </lineage>
</organism>
<dbReference type="InterPro" id="IPR052518">
    <property type="entry name" value="CHR_Transporter"/>
</dbReference>
<keyword evidence="3" id="KW-1003">Cell membrane</keyword>
<comment type="subcellular location">
    <subcellularLocation>
        <location evidence="1">Cell membrane</location>
        <topology evidence="1">Multi-pass membrane protein</topology>
    </subcellularLocation>
</comment>
<dbReference type="InterPro" id="IPR003370">
    <property type="entry name" value="Chromate_transpt"/>
</dbReference>
<sequence>MQSGGMAPPDAAEQPAYTLWQLVLYFLRLGTTGFGGPVALAGYMHRDLVERRGWISDGDYKEGMALAQLAPGPMAAQLAIYLGYAHYRILGATLTGVAFVLPSFLMVLALGWAYVSFGGLTWMQSVFYGVGAAVIGIIAISAYKLTTKSVGKDKLLWAIHLVLAAVTVVTESEIAWLFLAAGVLAWFWRAPPKWLRQSGVNALAAVQVPAASGLASTLDWSLLTQIGLFFAKAGAFVFGSGLAIVPFLYGGVVTEYQWLNEKQFVDAVAVAMITPGPVVITVGFIGYLVAGLPGACVAALATFLPCYLFTVLPAPYFKKYGKLPAILAFVDGVTAAAVGAITGAVLVLAKRSIVDVPTILLSLGTVALLLKFRKLPEPVIITGAALIGLAVYPVLHH</sequence>